<feature type="binding site" evidence="10">
    <location>
        <begin position="273"/>
        <end position="276"/>
    </location>
    <ligand>
        <name>GTP</name>
        <dbReference type="ChEBI" id="CHEBI:37565"/>
    </ligand>
</feature>
<dbReference type="SUPFAM" id="SSF52540">
    <property type="entry name" value="P-loop containing nucleoside triphosphate hydrolases"/>
    <property type="match status" value="1"/>
</dbReference>
<evidence type="ECO:0000256" key="1">
    <source>
        <dbReference type="ARBA" id="ARBA00005450"/>
    </source>
</evidence>
<keyword evidence="13" id="KW-1185">Reference proteome</keyword>
<dbReference type="EMBL" id="FQXG01000011">
    <property type="protein sequence ID" value="SHI23356.1"/>
    <property type="molecule type" value="Genomic_DNA"/>
</dbReference>
<dbReference type="FunFam" id="3.40.50.300:FF:000022">
    <property type="entry name" value="Signal recognition particle 54 kDa subunit"/>
    <property type="match status" value="1"/>
</dbReference>
<evidence type="ECO:0000256" key="5">
    <source>
        <dbReference type="ARBA" id="ARBA00022884"/>
    </source>
</evidence>
<accession>A0A1M5ZGG6</accession>
<dbReference type="FunFam" id="1.10.260.30:FF:000001">
    <property type="entry name" value="Signal recognition particle protein"/>
    <property type="match status" value="1"/>
</dbReference>
<comment type="similarity">
    <text evidence="1 10">Belongs to the GTP-binding SRP family. SRP54 subfamily.</text>
</comment>
<dbReference type="InterPro" id="IPR042101">
    <property type="entry name" value="SRP54_N_sf"/>
</dbReference>
<dbReference type="PROSITE" id="PS00300">
    <property type="entry name" value="SRP54"/>
    <property type="match status" value="1"/>
</dbReference>
<comment type="catalytic activity">
    <reaction evidence="9 10">
        <text>GTP + H2O = GDP + phosphate + H(+)</text>
        <dbReference type="Rhea" id="RHEA:19669"/>
        <dbReference type="ChEBI" id="CHEBI:15377"/>
        <dbReference type="ChEBI" id="CHEBI:15378"/>
        <dbReference type="ChEBI" id="CHEBI:37565"/>
        <dbReference type="ChEBI" id="CHEBI:43474"/>
        <dbReference type="ChEBI" id="CHEBI:58189"/>
        <dbReference type="EC" id="3.6.5.4"/>
    </reaction>
</comment>
<dbReference type="InterPro" id="IPR000897">
    <property type="entry name" value="SRP54_GTPase_dom"/>
</dbReference>
<evidence type="ECO:0000256" key="3">
    <source>
        <dbReference type="ARBA" id="ARBA00022741"/>
    </source>
</evidence>
<keyword evidence="7 10" id="KW-0733">Signal recognition particle</keyword>
<dbReference type="Gene3D" id="1.20.120.140">
    <property type="entry name" value="Signal recognition particle SRP54, nucleotide-binding domain"/>
    <property type="match status" value="1"/>
</dbReference>
<comment type="subunit">
    <text evidence="10">Part of the signal recognition particle protein translocation system, which is composed of SRP and FtsY. SRP is a ribonucleoprotein composed of Ffh and a 4.5S RNA molecule.</text>
</comment>
<dbReference type="CDD" id="cd18539">
    <property type="entry name" value="SRP_G"/>
    <property type="match status" value="1"/>
</dbReference>
<dbReference type="Proteomes" id="UP000184268">
    <property type="component" value="Unassembled WGS sequence"/>
</dbReference>
<reference evidence="12 13" key="1">
    <citation type="submission" date="2016-11" db="EMBL/GenBank/DDBJ databases">
        <authorList>
            <person name="Jaros S."/>
            <person name="Januszkiewicz K."/>
            <person name="Wedrychowicz H."/>
        </authorList>
    </citation>
    <scope>NUCLEOTIDE SEQUENCE [LARGE SCALE GENOMIC DNA]</scope>
    <source>
        <strain evidence="12 13">DSM 16917</strain>
    </source>
</reference>
<comment type="function">
    <text evidence="10">Involved in targeting and insertion of nascent membrane proteins into the cytoplasmic membrane. Binds to the hydrophobic signal sequence of the ribosome-nascent chain (RNC) as it emerges from the ribosomes. The SRP-RNC complex is then targeted to the cytoplasmic membrane where it interacts with the SRP receptor FtsY. Interaction with FtsY leads to the transfer of the RNC complex to the Sec translocase for insertion into the membrane, the hydrolysis of GTP by both Ffh and FtsY, and the dissociation of the SRP-FtsY complex into the individual components.</text>
</comment>
<dbReference type="STRING" id="299255.SAMN02745129_0296"/>
<dbReference type="PANTHER" id="PTHR11564:SF5">
    <property type="entry name" value="SIGNAL RECOGNITION PARTICLE SUBUNIT SRP54"/>
    <property type="match status" value="1"/>
</dbReference>
<dbReference type="GO" id="GO:0008312">
    <property type="term" value="F:7S RNA binding"/>
    <property type="evidence" value="ECO:0007669"/>
    <property type="project" value="InterPro"/>
</dbReference>
<dbReference type="Pfam" id="PF02881">
    <property type="entry name" value="SRP54_N"/>
    <property type="match status" value="1"/>
</dbReference>
<dbReference type="GO" id="GO:0006614">
    <property type="term" value="P:SRP-dependent cotranslational protein targeting to membrane"/>
    <property type="evidence" value="ECO:0007669"/>
    <property type="project" value="InterPro"/>
</dbReference>
<dbReference type="SUPFAM" id="SSF47446">
    <property type="entry name" value="Signal peptide-binding domain"/>
    <property type="match status" value="1"/>
</dbReference>
<dbReference type="SMART" id="SM00963">
    <property type="entry name" value="SRP54_N"/>
    <property type="match status" value="1"/>
</dbReference>
<comment type="domain">
    <text evidence="10">Composed of three domains: the N-terminal N domain, which is responsible for interactions with the ribosome, the central G domain, which binds GTP, and the C-terminal M domain, which binds the RNA and the signal sequence of the RNC.</text>
</comment>
<dbReference type="InterPro" id="IPR022941">
    <property type="entry name" value="SRP54"/>
</dbReference>
<keyword evidence="4 10" id="KW-0378">Hydrolase</keyword>
<dbReference type="Gene3D" id="1.10.260.30">
    <property type="entry name" value="Signal recognition particle, SRP54 subunit, M-domain"/>
    <property type="match status" value="1"/>
</dbReference>
<evidence type="ECO:0000313" key="12">
    <source>
        <dbReference type="EMBL" id="SHI23356.1"/>
    </source>
</evidence>
<keyword evidence="2 10" id="KW-0963">Cytoplasm</keyword>
<dbReference type="SMART" id="SM00382">
    <property type="entry name" value="AAA"/>
    <property type="match status" value="1"/>
</dbReference>
<keyword evidence="8 10" id="KW-0687">Ribonucleoprotein</keyword>
<protein>
    <recommendedName>
        <fullName evidence="10">Signal recognition particle protein</fullName>
        <ecNumber evidence="10">3.6.5.4</ecNumber>
    </recommendedName>
    <alternativeName>
        <fullName evidence="10">Fifty-four homolog</fullName>
    </alternativeName>
</protein>
<dbReference type="Pfam" id="PF00448">
    <property type="entry name" value="SRP54"/>
    <property type="match status" value="1"/>
</dbReference>
<dbReference type="InterPro" id="IPR027417">
    <property type="entry name" value="P-loop_NTPase"/>
</dbReference>
<feature type="domain" description="SRP54-type proteins GTP-binding" evidence="11">
    <location>
        <begin position="294"/>
        <end position="307"/>
    </location>
</feature>
<dbReference type="EC" id="3.6.5.4" evidence="10"/>
<dbReference type="InterPro" id="IPR013822">
    <property type="entry name" value="Signal_recog_particl_SRP54_hlx"/>
</dbReference>
<dbReference type="HAMAP" id="MF_00306">
    <property type="entry name" value="SRP54"/>
    <property type="match status" value="1"/>
</dbReference>
<evidence type="ECO:0000256" key="10">
    <source>
        <dbReference type="HAMAP-Rule" id="MF_00306"/>
    </source>
</evidence>
<proteinExistence type="inferred from homology"/>
<evidence type="ECO:0000256" key="7">
    <source>
        <dbReference type="ARBA" id="ARBA00023135"/>
    </source>
</evidence>
<dbReference type="GO" id="GO:0003924">
    <property type="term" value="F:GTPase activity"/>
    <property type="evidence" value="ECO:0007669"/>
    <property type="project" value="UniProtKB-UniRule"/>
</dbReference>
<evidence type="ECO:0000256" key="9">
    <source>
        <dbReference type="ARBA" id="ARBA00048027"/>
    </source>
</evidence>
<feature type="binding site" evidence="10">
    <location>
        <begin position="215"/>
        <end position="219"/>
    </location>
    <ligand>
        <name>GTP</name>
        <dbReference type="ChEBI" id="CHEBI:37565"/>
    </ligand>
</feature>
<keyword evidence="6 10" id="KW-0342">GTP-binding</keyword>
<dbReference type="GO" id="GO:0005525">
    <property type="term" value="F:GTP binding"/>
    <property type="evidence" value="ECO:0007669"/>
    <property type="project" value="UniProtKB-UniRule"/>
</dbReference>
<evidence type="ECO:0000256" key="8">
    <source>
        <dbReference type="ARBA" id="ARBA00023274"/>
    </source>
</evidence>
<evidence type="ECO:0000313" key="13">
    <source>
        <dbReference type="Proteomes" id="UP000184268"/>
    </source>
</evidence>
<keyword evidence="3 10" id="KW-0547">Nucleotide-binding</keyword>
<feature type="binding site" evidence="10">
    <location>
        <begin position="132"/>
        <end position="139"/>
    </location>
    <ligand>
        <name>GTP</name>
        <dbReference type="ChEBI" id="CHEBI:37565"/>
    </ligand>
</feature>
<dbReference type="InterPro" id="IPR036891">
    <property type="entry name" value="Signal_recog_part_SRP54_M_sf"/>
</dbReference>
<dbReference type="InterPro" id="IPR004125">
    <property type="entry name" value="Signal_recog_particle_SRP54_M"/>
</dbReference>
<evidence type="ECO:0000256" key="6">
    <source>
        <dbReference type="ARBA" id="ARBA00023134"/>
    </source>
</evidence>
<sequence length="480" mass="52230">MWAAALPSMGWYNAGFPLSRGTTQAMFQNLSERLNQTLKTISGRGRLTEDNIKDTLREVRMALLEADVALPVVREFIKKVRERAVGTEVSKSLTPGQAFVKIVRTELEAAMGEANEALNLAAQPPAVIMMAGLQGAGKTTSVGKLAKHLKEKQKKSVMVVSADVYRPAAIKQLETLAEDVGATFFPSTIEQKPVDIANGAIAEAKKKFIDVVIVDTAGRLHVDGEMMNEIIALHSAINPVETLFTVDAMTGQDAANTAKAFNDALPLTGVILTKVDGDARGGAALSIRHITGKPIKFLGVGEKTDALEPFHPDRVASRILGMGDMLSLIEEVESKVDKDKAQKLATKLKKGEGFDLTDFREQLQQMNNMGGMMGMLEKLPGVGQLPPEALAQVQDDKMTKRMEAIINSMTPKERARPDIIKGSRKKRIAAGAGTTIQEVNKLLKQFTQMQKMMKKMKGGGMKKMMRNMGGMMPPGMKFPR</sequence>
<dbReference type="Gene3D" id="3.40.50.300">
    <property type="entry name" value="P-loop containing nucleotide triphosphate hydrolases"/>
    <property type="match status" value="1"/>
</dbReference>
<comment type="subcellular location">
    <subcellularLocation>
        <location evidence="10">Cytoplasm</location>
    </subcellularLocation>
    <text evidence="10">The SRP-RNC complex is targeted to the cytoplasmic membrane.</text>
</comment>
<keyword evidence="5 10" id="KW-0694">RNA-binding</keyword>
<dbReference type="SMART" id="SM00962">
    <property type="entry name" value="SRP54"/>
    <property type="match status" value="1"/>
</dbReference>
<dbReference type="AlphaFoldDB" id="A0A1M5ZGG6"/>
<dbReference type="GO" id="GO:0048500">
    <property type="term" value="C:signal recognition particle"/>
    <property type="evidence" value="ECO:0007669"/>
    <property type="project" value="UniProtKB-UniRule"/>
</dbReference>
<evidence type="ECO:0000256" key="4">
    <source>
        <dbReference type="ARBA" id="ARBA00022801"/>
    </source>
</evidence>
<evidence type="ECO:0000256" key="2">
    <source>
        <dbReference type="ARBA" id="ARBA00022490"/>
    </source>
</evidence>
<dbReference type="InterPro" id="IPR003593">
    <property type="entry name" value="AAA+_ATPase"/>
</dbReference>
<evidence type="ECO:0000259" key="11">
    <source>
        <dbReference type="PROSITE" id="PS00300"/>
    </source>
</evidence>
<dbReference type="PANTHER" id="PTHR11564">
    <property type="entry name" value="SIGNAL RECOGNITION PARTICLE 54K PROTEIN SRP54"/>
    <property type="match status" value="1"/>
</dbReference>
<dbReference type="NCBIfam" id="TIGR00959">
    <property type="entry name" value="ffh"/>
    <property type="match status" value="1"/>
</dbReference>
<organism evidence="12 13">
    <name type="scientific">Ferrimonas marina</name>
    <dbReference type="NCBI Taxonomy" id="299255"/>
    <lineage>
        <taxon>Bacteria</taxon>
        <taxon>Pseudomonadati</taxon>
        <taxon>Pseudomonadota</taxon>
        <taxon>Gammaproteobacteria</taxon>
        <taxon>Alteromonadales</taxon>
        <taxon>Ferrimonadaceae</taxon>
        <taxon>Ferrimonas</taxon>
    </lineage>
</organism>
<dbReference type="InterPro" id="IPR004780">
    <property type="entry name" value="SRP"/>
</dbReference>
<gene>
    <name evidence="10" type="primary">ffh</name>
    <name evidence="12" type="ORF">SAMN02745129_0296</name>
</gene>
<dbReference type="Pfam" id="PF02978">
    <property type="entry name" value="SRP_SPB"/>
    <property type="match status" value="1"/>
</dbReference>
<name>A0A1M5ZGG6_9GAMM</name>